<gene>
    <name evidence="1" type="ORF">UFOVP261_19</name>
</gene>
<protein>
    <submittedName>
        <fullName evidence="1">Uncharacterized protein</fullName>
    </submittedName>
</protein>
<name>A0A6J5LFL2_9CAUD</name>
<dbReference type="EMBL" id="LR796262">
    <property type="protein sequence ID" value="CAB4132432.1"/>
    <property type="molecule type" value="Genomic_DNA"/>
</dbReference>
<reference evidence="1" key="1">
    <citation type="submission" date="2020-04" db="EMBL/GenBank/DDBJ databases">
        <authorList>
            <person name="Chiriac C."/>
            <person name="Salcher M."/>
            <person name="Ghai R."/>
            <person name="Kavagutti S V."/>
        </authorList>
    </citation>
    <scope>NUCLEOTIDE SEQUENCE</scope>
</reference>
<proteinExistence type="predicted"/>
<accession>A0A6J5LFL2</accession>
<organism evidence="1">
    <name type="scientific">uncultured Caudovirales phage</name>
    <dbReference type="NCBI Taxonomy" id="2100421"/>
    <lineage>
        <taxon>Viruses</taxon>
        <taxon>Duplodnaviria</taxon>
        <taxon>Heunggongvirae</taxon>
        <taxon>Uroviricota</taxon>
        <taxon>Caudoviricetes</taxon>
        <taxon>Peduoviridae</taxon>
        <taxon>Maltschvirus</taxon>
        <taxon>Maltschvirus maltsch</taxon>
    </lineage>
</organism>
<evidence type="ECO:0000313" key="1">
    <source>
        <dbReference type="EMBL" id="CAB4132432.1"/>
    </source>
</evidence>
<sequence>MEENKAQEAEKKIVEDFDDRIFCDECEHYVGQNWFAKCQAGQTYLLGIKNRCTLFKVKKPKTNRFWE</sequence>